<accession>A0A1H4R4W8</accession>
<dbReference type="AlphaFoldDB" id="A0A1H4R4W8"/>
<protein>
    <recommendedName>
        <fullName evidence="2">Putative cysteine ligase BshC</fullName>
        <ecNumber evidence="2">6.-.-.-</ecNumber>
    </recommendedName>
</protein>
<name>A0A1H4R4W8_9BACT</name>
<sequence length="541" mass="59133">MSVECYPITVLPHLAKLFREYTELRTAPADAPIRRFYASSPFDDRWKQGTKPSLQPDRKLLVDTLTAQAVGFNAGESTFANLDKLRDGARAVVTGQQVGLFGGPLLTLLKAATAIRKAQVASEAGVPHVPVFWMATEDHDLDEVNQVALLGKHGVETLRSTFADHKQQPVGDLKLGPQIEAVVAQAEELLAYAPITELLRETYTPADTLASAFGKFLTGVFREHGLIVIDASTRAFHAMGAPVLRYAIEHADELHVAVTTRGAELASAGYSSQVLVNDDSTLLFLVDDHGQRLPLRRPKQASGERAWKAGTHDYSTEELLAILETSPERLSPNALLRPIFQDAILPTSAYVGGPAEIAYFAQCRPIFEAILGAATPALPRLSATLVPPAIRTVMDRHELTLRDALVTSDELSQRLAARAMPIEGKRKIAAAGNALDEELKDVERWMSAMDPNLGKSAGVAANKMRYQMNRLRRLAANWQLEREAHLRKHADAITLNLFPKGIVQERLLAGIQLLALSTGDLANLLVENGEQDCPGHRVFDI</sequence>
<reference evidence="5 6" key="1">
    <citation type="submission" date="2016-10" db="EMBL/GenBank/DDBJ databases">
        <authorList>
            <person name="de Groot N.N."/>
        </authorList>
    </citation>
    <scope>NUCLEOTIDE SEQUENCE [LARGE SCALE GENOMIC DNA]</scope>
    <source>
        <strain evidence="5 6">AB35.6</strain>
    </source>
</reference>
<dbReference type="GO" id="GO:0016874">
    <property type="term" value="F:ligase activity"/>
    <property type="evidence" value="ECO:0007669"/>
    <property type="project" value="UniProtKB-UniRule"/>
</dbReference>
<evidence type="ECO:0000256" key="1">
    <source>
        <dbReference type="ARBA" id="ARBA00022598"/>
    </source>
</evidence>
<proteinExistence type="inferred from homology"/>
<dbReference type="EMBL" id="FNSD01000001">
    <property type="protein sequence ID" value="SEC26935.1"/>
    <property type="molecule type" value="Genomic_DNA"/>
</dbReference>
<feature type="domain" description="Bacillithiol biosynthesis BshC N-terminal Rossmann-like" evidence="3">
    <location>
        <begin position="3"/>
        <end position="380"/>
    </location>
</feature>
<dbReference type="RefSeq" id="WP_074654792.1">
    <property type="nucleotide sequence ID" value="NZ_FNSD01000001.1"/>
</dbReference>
<dbReference type="InterPro" id="IPR055398">
    <property type="entry name" value="Rossmann-like_BshC"/>
</dbReference>
<dbReference type="PIRSF" id="PIRSF012535">
    <property type="entry name" value="UCP012535"/>
    <property type="match status" value="1"/>
</dbReference>
<dbReference type="Pfam" id="PF24850">
    <property type="entry name" value="CC_BshC"/>
    <property type="match status" value="1"/>
</dbReference>
<evidence type="ECO:0000313" key="6">
    <source>
        <dbReference type="Proteomes" id="UP000182409"/>
    </source>
</evidence>
<organism evidence="5 6">
    <name type="scientific">Terriglobus roseus</name>
    <dbReference type="NCBI Taxonomy" id="392734"/>
    <lineage>
        <taxon>Bacteria</taxon>
        <taxon>Pseudomonadati</taxon>
        <taxon>Acidobacteriota</taxon>
        <taxon>Terriglobia</taxon>
        <taxon>Terriglobales</taxon>
        <taxon>Acidobacteriaceae</taxon>
        <taxon>Terriglobus</taxon>
    </lineage>
</organism>
<dbReference type="Pfam" id="PF10079">
    <property type="entry name" value="Rossmann-like_BshC"/>
    <property type="match status" value="1"/>
</dbReference>
<evidence type="ECO:0000313" key="5">
    <source>
        <dbReference type="EMBL" id="SEC26935.1"/>
    </source>
</evidence>
<evidence type="ECO:0000259" key="3">
    <source>
        <dbReference type="Pfam" id="PF10079"/>
    </source>
</evidence>
<dbReference type="NCBIfam" id="TIGR03998">
    <property type="entry name" value="thiol_BshC"/>
    <property type="match status" value="1"/>
</dbReference>
<dbReference type="EC" id="6.-.-.-" evidence="2"/>
<dbReference type="OrthoDB" id="9765151at2"/>
<evidence type="ECO:0000259" key="4">
    <source>
        <dbReference type="Pfam" id="PF24850"/>
    </source>
</evidence>
<dbReference type="InterPro" id="IPR011199">
    <property type="entry name" value="Bacillithiol_biosynth_BshC"/>
</dbReference>
<dbReference type="Proteomes" id="UP000182409">
    <property type="component" value="Unassembled WGS sequence"/>
</dbReference>
<gene>
    <name evidence="2" type="primary">bshC</name>
    <name evidence="5" type="ORF">SAMN05443244_3054</name>
</gene>
<dbReference type="HAMAP" id="MF_01867">
    <property type="entry name" value="BshC"/>
    <property type="match status" value="1"/>
</dbReference>
<comment type="similarity">
    <text evidence="2">Belongs to the BshC family.</text>
</comment>
<feature type="domain" description="Bacillithiol biosynthesis BshC C-terminal coiled-coil" evidence="4">
    <location>
        <begin position="383"/>
        <end position="527"/>
    </location>
</feature>
<evidence type="ECO:0000256" key="2">
    <source>
        <dbReference type="HAMAP-Rule" id="MF_01867"/>
    </source>
</evidence>
<dbReference type="InterPro" id="IPR055399">
    <property type="entry name" value="CC_BshC"/>
</dbReference>
<keyword evidence="1 2" id="KW-0436">Ligase</keyword>